<dbReference type="EMBL" id="CABEEZ010000163">
    <property type="protein sequence ID" value="VTR59855.1"/>
    <property type="molecule type" value="Genomic_DNA"/>
</dbReference>
<accession>A0A4U9WK40</accession>
<gene>
    <name evidence="8" type="ORF">NCTC12965_08287</name>
</gene>
<keyword evidence="4 5" id="KW-0472">Membrane</keyword>
<comment type="subcellular location">
    <subcellularLocation>
        <location evidence="1">Membrane</location>
        <topology evidence="1">Multi-pass membrane protein</topology>
    </subcellularLocation>
</comment>
<reference evidence="8" key="1">
    <citation type="submission" date="2019-05" db="EMBL/GenBank/DDBJ databases">
        <authorList>
            <consortium name="Pathogen Informatics"/>
        </authorList>
    </citation>
    <scope>NUCLEOTIDE SEQUENCE [LARGE SCALE GENOMIC DNA]</scope>
    <source>
        <strain evidence="8">NCTC12965</strain>
    </source>
</reference>
<evidence type="ECO:0000256" key="5">
    <source>
        <dbReference type="SAM" id="Phobius"/>
    </source>
</evidence>
<sequence>MDEPDGDSQFGSMPFGVNVLILLAMAAGRRRDINGIALVEQRYGRVQRHCLSDDGIRPGAGILFCPITIPLYPAMRTWVMQGCLLLTVAQAGLGIAQYYLFIADNFMGYNTLLNRPYGIFQQWNVMASFMATGLALALYLWMPKIGMRRSHWVQWAAAMMLVMAPLLLVLIGSRIGLLAALLVTPLQLWVLWRLDRHRCVLAIGLIGLGVIFALLSQWHDGAARDVTQGSTLSYRLQVWQICLAMIADKPWLGWGYGLFSAEFIHYAHRILPATQESFQMAHPHNELLFWGVEGGLVWAGGGGVNRGWRDSVIRQADPVQTWLAGAVKSVPLAINGPDCAAYASRVATLSVGPARHHAVIDPEGMRRTAFSAYPKTRRSRFALGAGERGAVLPDLSAQWAVCQPGDYRRRA</sequence>
<feature type="transmembrane region" description="Helical" evidence="5">
    <location>
        <begin position="12"/>
        <end position="28"/>
    </location>
</feature>
<evidence type="ECO:0000256" key="4">
    <source>
        <dbReference type="ARBA" id="ARBA00023136"/>
    </source>
</evidence>
<organism evidence="8">
    <name type="scientific">Serratia fonticola</name>
    <dbReference type="NCBI Taxonomy" id="47917"/>
    <lineage>
        <taxon>Bacteria</taxon>
        <taxon>Pseudomonadati</taxon>
        <taxon>Pseudomonadota</taxon>
        <taxon>Gammaproteobacteria</taxon>
        <taxon>Enterobacterales</taxon>
        <taxon>Yersiniaceae</taxon>
        <taxon>Serratia</taxon>
    </lineage>
</organism>
<keyword evidence="3 5" id="KW-1133">Transmembrane helix</keyword>
<proteinExistence type="predicted"/>
<evidence type="ECO:0000259" key="6">
    <source>
        <dbReference type="Pfam" id="PF04932"/>
    </source>
</evidence>
<evidence type="ECO:0000256" key="1">
    <source>
        <dbReference type="ARBA" id="ARBA00004141"/>
    </source>
</evidence>
<dbReference type="GO" id="GO:0016874">
    <property type="term" value="F:ligase activity"/>
    <property type="evidence" value="ECO:0007669"/>
    <property type="project" value="UniProtKB-KW"/>
</dbReference>
<feature type="transmembrane region" description="Helical" evidence="5">
    <location>
        <begin position="152"/>
        <end position="169"/>
    </location>
</feature>
<dbReference type="PANTHER" id="PTHR37422:SF21">
    <property type="entry name" value="EXOQ-LIKE PROTEIN"/>
    <property type="match status" value="1"/>
</dbReference>
<dbReference type="InterPro" id="IPR031726">
    <property type="entry name" value="PglL_A"/>
</dbReference>
<feature type="transmembrane region" description="Helical" evidence="5">
    <location>
        <begin position="175"/>
        <end position="192"/>
    </location>
</feature>
<dbReference type="Pfam" id="PF15864">
    <property type="entry name" value="PglL_A"/>
    <property type="match status" value="1"/>
</dbReference>
<name>A0A4U9WK40_SERFO</name>
<feature type="domain" description="O-antigen ligase-related" evidence="6">
    <location>
        <begin position="160"/>
        <end position="297"/>
    </location>
</feature>
<evidence type="ECO:0000256" key="2">
    <source>
        <dbReference type="ARBA" id="ARBA00022692"/>
    </source>
</evidence>
<dbReference type="InterPro" id="IPR007016">
    <property type="entry name" value="O-antigen_ligase-rel_domated"/>
</dbReference>
<feature type="transmembrane region" description="Helical" evidence="5">
    <location>
        <begin position="78"/>
        <end position="100"/>
    </location>
</feature>
<feature type="transmembrane region" description="Helical" evidence="5">
    <location>
        <begin position="199"/>
        <end position="218"/>
    </location>
</feature>
<dbReference type="PANTHER" id="PTHR37422">
    <property type="entry name" value="TEICHURONIC ACID BIOSYNTHESIS PROTEIN TUAE"/>
    <property type="match status" value="1"/>
</dbReference>
<evidence type="ECO:0000313" key="8">
    <source>
        <dbReference type="EMBL" id="VTR59855.1"/>
    </source>
</evidence>
<evidence type="ECO:0000259" key="7">
    <source>
        <dbReference type="Pfam" id="PF15864"/>
    </source>
</evidence>
<keyword evidence="8" id="KW-0436">Ligase</keyword>
<feature type="transmembrane region" description="Helical" evidence="5">
    <location>
        <begin position="120"/>
        <end position="140"/>
    </location>
</feature>
<keyword evidence="2 5" id="KW-0812">Transmembrane</keyword>
<dbReference type="Pfam" id="PF04932">
    <property type="entry name" value="Wzy_C"/>
    <property type="match status" value="1"/>
</dbReference>
<dbReference type="InterPro" id="IPR051533">
    <property type="entry name" value="WaaL-like"/>
</dbReference>
<feature type="domain" description="Protein glycosylation ligase" evidence="7">
    <location>
        <begin position="116"/>
        <end position="141"/>
    </location>
</feature>
<protein>
    <submittedName>
        <fullName evidence="8">Lipid A core - O-antigen ligase and related enzymes</fullName>
    </submittedName>
</protein>
<evidence type="ECO:0000256" key="3">
    <source>
        <dbReference type="ARBA" id="ARBA00022989"/>
    </source>
</evidence>
<dbReference type="GO" id="GO:0016020">
    <property type="term" value="C:membrane"/>
    <property type="evidence" value="ECO:0007669"/>
    <property type="project" value="UniProtKB-SubCell"/>
</dbReference>
<dbReference type="AlphaFoldDB" id="A0A4U9WK40"/>